<dbReference type="Proteomes" id="UP000621540">
    <property type="component" value="Unassembled WGS sequence"/>
</dbReference>
<proteinExistence type="predicted"/>
<reference evidence="1 2" key="1">
    <citation type="submission" date="2020-08" db="EMBL/GenBank/DDBJ databases">
        <title>Genome public.</title>
        <authorList>
            <person name="Liu C."/>
            <person name="Sun Q."/>
        </authorList>
    </citation>
    <scope>NUCLEOTIDE SEQUENCE [LARGE SCALE GENOMIC DNA]</scope>
    <source>
        <strain evidence="1 2">BX0805</strain>
    </source>
</reference>
<gene>
    <name evidence="1" type="ORF">H8Z76_02955</name>
</gene>
<sequence>MKIIKRKAEFTGYTVLGGSAQEEWRCPNIKCGIHVEKGWTCCPVCGQKVKFKERPEGEADRMIKIDAAVKKQIVDKG</sequence>
<dbReference type="EMBL" id="JACOQH010000002">
    <property type="protein sequence ID" value="MBC5752992.1"/>
    <property type="molecule type" value="Genomic_DNA"/>
</dbReference>
<dbReference type="RefSeq" id="WP_186981625.1">
    <property type="nucleotide sequence ID" value="NZ_JACOQH010000002.1"/>
</dbReference>
<name>A0ABR7I7V7_9FIRM</name>
<organism evidence="1 2">
    <name type="scientific">Roseburia yibonii</name>
    <dbReference type="NCBI Taxonomy" id="2763063"/>
    <lineage>
        <taxon>Bacteria</taxon>
        <taxon>Bacillati</taxon>
        <taxon>Bacillota</taxon>
        <taxon>Clostridia</taxon>
        <taxon>Lachnospirales</taxon>
        <taxon>Lachnospiraceae</taxon>
        <taxon>Roseburia</taxon>
    </lineage>
</organism>
<evidence type="ECO:0000313" key="2">
    <source>
        <dbReference type="Proteomes" id="UP000621540"/>
    </source>
</evidence>
<comment type="caution">
    <text evidence="1">The sequence shown here is derived from an EMBL/GenBank/DDBJ whole genome shotgun (WGS) entry which is preliminary data.</text>
</comment>
<evidence type="ECO:0000313" key="1">
    <source>
        <dbReference type="EMBL" id="MBC5752992.1"/>
    </source>
</evidence>
<protein>
    <submittedName>
        <fullName evidence="1">Uncharacterized protein</fullName>
    </submittedName>
</protein>
<keyword evidence="2" id="KW-1185">Reference proteome</keyword>
<accession>A0ABR7I7V7</accession>